<dbReference type="Gene3D" id="3.80.10.10">
    <property type="entry name" value="Ribonuclease Inhibitor"/>
    <property type="match status" value="1"/>
</dbReference>
<protein>
    <recommendedName>
        <fullName evidence="3">F-box domain-containing protein</fullName>
    </recommendedName>
</protein>
<dbReference type="SUPFAM" id="SSF52047">
    <property type="entry name" value="RNI-like"/>
    <property type="match status" value="1"/>
</dbReference>
<evidence type="ECO:0000313" key="2">
    <source>
        <dbReference type="Proteomes" id="UP000567179"/>
    </source>
</evidence>
<reference evidence="1 2" key="1">
    <citation type="journal article" date="2020" name="ISME J.">
        <title>Uncovering the hidden diversity of litter-decomposition mechanisms in mushroom-forming fungi.</title>
        <authorList>
            <person name="Floudas D."/>
            <person name="Bentzer J."/>
            <person name="Ahren D."/>
            <person name="Johansson T."/>
            <person name="Persson P."/>
            <person name="Tunlid A."/>
        </authorList>
    </citation>
    <scope>NUCLEOTIDE SEQUENCE [LARGE SCALE GENOMIC DNA]</scope>
    <source>
        <strain evidence="1 2">CBS 101986</strain>
    </source>
</reference>
<evidence type="ECO:0008006" key="3">
    <source>
        <dbReference type="Google" id="ProtNLM"/>
    </source>
</evidence>
<name>A0A8H5BR98_9AGAR</name>
<keyword evidence="2" id="KW-1185">Reference proteome</keyword>
<dbReference type="AlphaFoldDB" id="A0A8H5BR98"/>
<sequence>MPTILPSDLLRPILAHVTSSRDLCSLAVACRTLREEAQRALFETAVVEVVPWEPRHQIHVPVLDVILAPPDRLALMVRKFTIRIRVLRRFSESRERGSEAARFRITDTETLVDWLEQIGSKIQTALQIMCRLTHLRLIYNPYGAVGDYRAPWFTSLLEACSFELQVLAWEISPISGNFHELLQRGLATQTGITVLRLDCHLPDIKYTHLSTFFPALRTISAPWNIIRVILECGRVIPNVEICSLSGAQQPLTTALRNALRGVTKLWCDTVFQRLDFKIADLSSVVLLQVANICEEDYPAIAALPKLKWLILLVERGIGIDNDTCAQTARRLLFHSASLSEVYIGDSRINDQHCECHTFSSEEGKVHTRRARRVQDIWRLQAGLEFVDSFFSGPY</sequence>
<organism evidence="1 2">
    <name type="scientific">Psilocybe cf. subviscida</name>
    <dbReference type="NCBI Taxonomy" id="2480587"/>
    <lineage>
        <taxon>Eukaryota</taxon>
        <taxon>Fungi</taxon>
        <taxon>Dikarya</taxon>
        <taxon>Basidiomycota</taxon>
        <taxon>Agaricomycotina</taxon>
        <taxon>Agaricomycetes</taxon>
        <taxon>Agaricomycetidae</taxon>
        <taxon>Agaricales</taxon>
        <taxon>Agaricineae</taxon>
        <taxon>Strophariaceae</taxon>
        <taxon>Psilocybe</taxon>
    </lineage>
</organism>
<dbReference type="InterPro" id="IPR032675">
    <property type="entry name" value="LRR_dom_sf"/>
</dbReference>
<dbReference type="Proteomes" id="UP000567179">
    <property type="component" value="Unassembled WGS sequence"/>
</dbReference>
<proteinExistence type="predicted"/>
<dbReference type="EMBL" id="JAACJJ010000006">
    <property type="protein sequence ID" value="KAF5328099.1"/>
    <property type="molecule type" value="Genomic_DNA"/>
</dbReference>
<comment type="caution">
    <text evidence="1">The sequence shown here is derived from an EMBL/GenBank/DDBJ whole genome shotgun (WGS) entry which is preliminary data.</text>
</comment>
<evidence type="ECO:0000313" key="1">
    <source>
        <dbReference type="EMBL" id="KAF5328099.1"/>
    </source>
</evidence>
<accession>A0A8H5BR98</accession>
<gene>
    <name evidence="1" type="ORF">D9619_013617</name>
</gene>